<name>A0A7G5ILK8_9SPHN</name>
<dbReference type="Gene3D" id="3.40.50.300">
    <property type="entry name" value="P-loop containing nucleotide triphosphate hydrolases"/>
    <property type="match status" value="1"/>
</dbReference>
<dbReference type="CDD" id="cd02037">
    <property type="entry name" value="Mrp_NBP35"/>
    <property type="match status" value="1"/>
</dbReference>
<organism evidence="10 11">
    <name type="scientific">Sandaracinobacteroides saxicola</name>
    <dbReference type="NCBI Taxonomy" id="2759707"/>
    <lineage>
        <taxon>Bacteria</taxon>
        <taxon>Pseudomonadati</taxon>
        <taxon>Pseudomonadota</taxon>
        <taxon>Alphaproteobacteria</taxon>
        <taxon>Sphingomonadales</taxon>
        <taxon>Sphingosinicellaceae</taxon>
        <taxon>Sandaracinobacteroides</taxon>
    </lineage>
</organism>
<dbReference type="GO" id="GO:0016887">
    <property type="term" value="F:ATP hydrolysis activity"/>
    <property type="evidence" value="ECO:0007669"/>
    <property type="project" value="UniProtKB-UniRule"/>
</dbReference>
<dbReference type="Proteomes" id="UP000515292">
    <property type="component" value="Chromosome"/>
</dbReference>
<keyword evidence="3 8" id="KW-0479">Metal-binding</keyword>
<dbReference type="HAMAP" id="MF_02040">
    <property type="entry name" value="Mrp_NBP35"/>
    <property type="match status" value="1"/>
</dbReference>
<dbReference type="Pfam" id="PF01883">
    <property type="entry name" value="FeS_assembly_P"/>
    <property type="match status" value="1"/>
</dbReference>
<dbReference type="GO" id="GO:0016226">
    <property type="term" value="P:iron-sulfur cluster assembly"/>
    <property type="evidence" value="ECO:0007669"/>
    <property type="project" value="InterPro"/>
</dbReference>
<dbReference type="GO" id="GO:0046872">
    <property type="term" value="F:metal ion binding"/>
    <property type="evidence" value="ECO:0007669"/>
    <property type="project" value="UniProtKB-KW"/>
</dbReference>
<dbReference type="InterPro" id="IPR027417">
    <property type="entry name" value="P-loop_NTPase"/>
</dbReference>
<evidence type="ECO:0000256" key="6">
    <source>
        <dbReference type="ARBA" id="ARBA00023004"/>
    </source>
</evidence>
<comment type="similarity">
    <text evidence="1">In the N-terminal section; belongs to the MIP18 family.</text>
</comment>
<dbReference type="RefSeq" id="WP_182298098.1">
    <property type="nucleotide sequence ID" value="NZ_CP059851.1"/>
</dbReference>
<evidence type="ECO:0000256" key="1">
    <source>
        <dbReference type="ARBA" id="ARBA00007352"/>
    </source>
</evidence>
<keyword evidence="6 8" id="KW-0408">Iron</keyword>
<comment type="similarity">
    <text evidence="2">In the C-terminal section; belongs to the Mrp/NBP35 ATP-binding proteins family.</text>
</comment>
<evidence type="ECO:0000256" key="3">
    <source>
        <dbReference type="ARBA" id="ARBA00022723"/>
    </source>
</evidence>
<dbReference type="InterPro" id="IPR019591">
    <property type="entry name" value="Mrp/NBP35_ATP-bd"/>
</dbReference>
<dbReference type="InterPro" id="IPR002744">
    <property type="entry name" value="MIP18-like"/>
</dbReference>
<dbReference type="GO" id="GO:0140663">
    <property type="term" value="F:ATP-dependent FeS chaperone activity"/>
    <property type="evidence" value="ECO:0007669"/>
    <property type="project" value="InterPro"/>
</dbReference>
<dbReference type="KEGG" id="sand:H3309_07295"/>
<dbReference type="PANTHER" id="PTHR42961:SF2">
    <property type="entry name" value="IRON-SULFUR PROTEIN NUBPL"/>
    <property type="match status" value="1"/>
</dbReference>
<evidence type="ECO:0000259" key="9">
    <source>
        <dbReference type="Pfam" id="PF01883"/>
    </source>
</evidence>
<comment type="similarity">
    <text evidence="8">Belongs to the Mrp/NBP35 ATP-binding proteins family.</text>
</comment>
<dbReference type="InterPro" id="IPR034904">
    <property type="entry name" value="FSCA_dom_sf"/>
</dbReference>
<keyword evidence="7 8" id="KW-0411">Iron-sulfur</keyword>
<evidence type="ECO:0000256" key="7">
    <source>
        <dbReference type="ARBA" id="ARBA00023014"/>
    </source>
</evidence>
<dbReference type="EMBL" id="CP059851">
    <property type="protein sequence ID" value="QMW24250.1"/>
    <property type="molecule type" value="Genomic_DNA"/>
</dbReference>
<dbReference type="GO" id="GO:0005524">
    <property type="term" value="F:ATP binding"/>
    <property type="evidence" value="ECO:0007669"/>
    <property type="project" value="UniProtKB-UniRule"/>
</dbReference>
<feature type="domain" description="MIP18 family-like" evidence="9">
    <location>
        <begin position="4"/>
        <end position="74"/>
    </location>
</feature>
<keyword evidence="5 8" id="KW-0067">ATP-binding</keyword>
<dbReference type="SUPFAM" id="SSF52540">
    <property type="entry name" value="P-loop containing nucleoside triphosphate hydrolases"/>
    <property type="match status" value="1"/>
</dbReference>
<dbReference type="InterPro" id="IPR033756">
    <property type="entry name" value="YlxH/NBP35"/>
</dbReference>
<reference evidence="10 11" key="1">
    <citation type="submission" date="2020-07" db="EMBL/GenBank/DDBJ databases">
        <title>Complete genome sequence for Sandaracinobacter sp. M6.</title>
        <authorList>
            <person name="Tang Y."/>
            <person name="Liu Q."/>
            <person name="Guo Z."/>
            <person name="Lei P."/>
            <person name="Huang B."/>
        </authorList>
    </citation>
    <scope>NUCLEOTIDE SEQUENCE [LARGE SCALE GENOMIC DNA]</scope>
    <source>
        <strain evidence="10 11">M6</strain>
    </source>
</reference>
<dbReference type="PANTHER" id="PTHR42961">
    <property type="entry name" value="IRON-SULFUR PROTEIN NUBPL"/>
    <property type="match status" value="1"/>
</dbReference>
<evidence type="ECO:0000313" key="11">
    <source>
        <dbReference type="Proteomes" id="UP000515292"/>
    </source>
</evidence>
<dbReference type="InterPro" id="IPR000808">
    <property type="entry name" value="Mrp-like_CS"/>
</dbReference>
<sequence>MGREAMEAALAAVADPAGTGDVLATGRVAGLTLRDGAAGLVLAVDGLGRAAAERLAAAVEVALRTVPGVSSVRVIRTSERGDMTPGGEAGSPSVIPGVRRIIGVGSGKGGVGKSTIAVNLALALARGGQKVGVLDADIHGPSVQMLLGVRERARATAEKRLVPIHAHGVVMLGMGVMADPDRAVAWRGPMAAGAMVQMAESADWGLLDVLVVDLPPGTGDIALALAQKLKPHGVLVVTTPQAMALADAKRAVALYRQLGVPVLGFIENMAGMRAGDAVVYPFGGGDTAGLEAELGVPCLATLMLEPALGVASDTGLPLTGGAVVAAMDRVAAAVVEGVGL</sequence>
<evidence type="ECO:0000313" key="10">
    <source>
        <dbReference type="EMBL" id="QMW24250.1"/>
    </source>
</evidence>
<keyword evidence="4 8" id="KW-0547">Nucleotide-binding</keyword>
<comment type="function">
    <text evidence="8">Binds and transfers iron-sulfur (Fe-S) clusters to target apoproteins. Can hydrolyze ATP.</text>
</comment>
<dbReference type="PROSITE" id="PS01215">
    <property type="entry name" value="MRP"/>
    <property type="match status" value="1"/>
</dbReference>
<proteinExistence type="inferred from homology"/>
<comment type="subunit">
    <text evidence="8">Homodimer.</text>
</comment>
<evidence type="ECO:0000256" key="4">
    <source>
        <dbReference type="ARBA" id="ARBA00022741"/>
    </source>
</evidence>
<evidence type="ECO:0000256" key="2">
    <source>
        <dbReference type="ARBA" id="ARBA00008205"/>
    </source>
</evidence>
<keyword evidence="8" id="KW-0378">Hydrolase</keyword>
<dbReference type="GO" id="GO:0051539">
    <property type="term" value="F:4 iron, 4 sulfur cluster binding"/>
    <property type="evidence" value="ECO:0007669"/>
    <property type="project" value="TreeGrafter"/>
</dbReference>
<feature type="binding site" evidence="8">
    <location>
        <begin position="107"/>
        <end position="114"/>
    </location>
    <ligand>
        <name>ATP</name>
        <dbReference type="ChEBI" id="CHEBI:30616"/>
    </ligand>
</feature>
<dbReference type="Pfam" id="PF10609">
    <property type="entry name" value="ParA"/>
    <property type="match status" value="1"/>
</dbReference>
<gene>
    <name evidence="10" type="ORF">H3309_07295</name>
</gene>
<evidence type="ECO:0000256" key="5">
    <source>
        <dbReference type="ARBA" id="ARBA00022840"/>
    </source>
</evidence>
<evidence type="ECO:0000256" key="8">
    <source>
        <dbReference type="HAMAP-Rule" id="MF_02040"/>
    </source>
</evidence>
<dbReference type="InterPro" id="IPR044304">
    <property type="entry name" value="NUBPL-like"/>
</dbReference>
<dbReference type="AlphaFoldDB" id="A0A7G5ILK8"/>
<dbReference type="SUPFAM" id="SSF117916">
    <property type="entry name" value="Fe-S cluster assembly (FSCA) domain-like"/>
    <property type="match status" value="1"/>
</dbReference>
<accession>A0A7G5ILK8</accession>
<keyword evidence="11" id="KW-1185">Reference proteome</keyword>
<protein>
    <recommendedName>
        <fullName evidence="8">Iron-sulfur cluster carrier protein</fullName>
    </recommendedName>
</protein>